<keyword evidence="1" id="KW-0732">Signal</keyword>
<name>A0AAD4GWI0_ASPNN</name>
<sequence length="100" mass="10124">MRFSILLLASLASMVVAHPEPAVDGLEAANAQCGWPNGNCDQNGCDGGNGAGGITCSAGPYKGCQCGWGCGSNTGRCDENGCGGRDGRCQNAYRGCSCRD</sequence>
<proteinExistence type="predicted"/>
<protein>
    <submittedName>
        <fullName evidence="2">Uncharacterized protein</fullName>
    </submittedName>
</protein>
<evidence type="ECO:0000313" key="2">
    <source>
        <dbReference type="EMBL" id="KAF9891912.1"/>
    </source>
</evidence>
<dbReference type="Proteomes" id="UP001194746">
    <property type="component" value="Unassembled WGS sequence"/>
</dbReference>
<reference evidence="2" key="2">
    <citation type="submission" date="2020-02" db="EMBL/GenBank/DDBJ databases">
        <authorList>
            <person name="Gilchrist C.L.M."/>
            <person name="Chooi Y.-H."/>
        </authorList>
    </citation>
    <scope>NUCLEOTIDE SEQUENCE</scope>
    <source>
        <strain evidence="2">MST-FP2251</strain>
    </source>
</reference>
<comment type="caution">
    <text evidence="2">The sequence shown here is derived from an EMBL/GenBank/DDBJ whole genome shotgun (WGS) entry which is preliminary data.</text>
</comment>
<evidence type="ECO:0000256" key="1">
    <source>
        <dbReference type="SAM" id="SignalP"/>
    </source>
</evidence>
<dbReference type="AlphaFoldDB" id="A0AAD4GWI0"/>
<keyword evidence="3" id="KW-1185">Reference proteome</keyword>
<feature type="signal peptide" evidence="1">
    <location>
        <begin position="1"/>
        <end position="17"/>
    </location>
</feature>
<accession>A0AAD4GWI0</accession>
<feature type="chain" id="PRO_5042032882" evidence="1">
    <location>
        <begin position="18"/>
        <end position="100"/>
    </location>
</feature>
<organism evidence="2 3">
    <name type="scientific">Aspergillus nanangensis</name>
    <dbReference type="NCBI Taxonomy" id="2582783"/>
    <lineage>
        <taxon>Eukaryota</taxon>
        <taxon>Fungi</taxon>
        <taxon>Dikarya</taxon>
        <taxon>Ascomycota</taxon>
        <taxon>Pezizomycotina</taxon>
        <taxon>Eurotiomycetes</taxon>
        <taxon>Eurotiomycetidae</taxon>
        <taxon>Eurotiales</taxon>
        <taxon>Aspergillaceae</taxon>
        <taxon>Aspergillus</taxon>
        <taxon>Aspergillus subgen. Circumdati</taxon>
    </lineage>
</organism>
<reference evidence="2" key="1">
    <citation type="journal article" date="2019" name="Beilstein J. Org. Chem.">
        <title>Nanangenines: drimane sesquiterpenoids as the dominant metabolite cohort of a novel Australian fungus, Aspergillus nanangensis.</title>
        <authorList>
            <person name="Lacey H.J."/>
            <person name="Gilchrist C.L.M."/>
            <person name="Crombie A."/>
            <person name="Kalaitzis J.A."/>
            <person name="Vuong D."/>
            <person name="Rutledge P.J."/>
            <person name="Turner P."/>
            <person name="Pitt J.I."/>
            <person name="Lacey E."/>
            <person name="Chooi Y.H."/>
            <person name="Piggott A.M."/>
        </authorList>
    </citation>
    <scope>NUCLEOTIDE SEQUENCE</scope>
    <source>
        <strain evidence="2">MST-FP2251</strain>
    </source>
</reference>
<gene>
    <name evidence="2" type="ORF">FE257_002875</name>
</gene>
<evidence type="ECO:0000313" key="3">
    <source>
        <dbReference type="Proteomes" id="UP001194746"/>
    </source>
</evidence>
<dbReference type="EMBL" id="VCAU01000015">
    <property type="protein sequence ID" value="KAF9891912.1"/>
    <property type="molecule type" value="Genomic_DNA"/>
</dbReference>